<keyword evidence="1" id="KW-0863">Zinc-finger</keyword>
<sequence>MVKQSRDAEKAMKTLQLQVAGMSQPSLPTQPAKQFQPNHSSQFVDPHASLAHQPVAYRPPQQPYNYGPPNQAHGPPPRAERYCILCASNGRNPTTHNTDKCGWGPNGPTCFKCHQSGHLARDCPSLQPRSDNRYAPPGPNGGQQNPWNREN</sequence>
<feature type="compositionally biased region" description="Polar residues" evidence="2">
    <location>
        <begin position="17"/>
        <end position="43"/>
    </location>
</feature>
<evidence type="ECO:0000256" key="2">
    <source>
        <dbReference type="SAM" id="MobiDB-lite"/>
    </source>
</evidence>
<dbReference type="InterPro" id="IPR036875">
    <property type="entry name" value="Znf_CCHC_sf"/>
</dbReference>
<evidence type="ECO:0000313" key="5">
    <source>
        <dbReference type="Proteomes" id="UP000789390"/>
    </source>
</evidence>
<evidence type="ECO:0000256" key="1">
    <source>
        <dbReference type="PROSITE-ProRule" id="PRU00047"/>
    </source>
</evidence>
<evidence type="ECO:0000259" key="3">
    <source>
        <dbReference type="PROSITE" id="PS50158"/>
    </source>
</evidence>
<dbReference type="AlphaFoldDB" id="A0A8J2REJ0"/>
<feature type="region of interest" description="Disordered" evidence="2">
    <location>
        <begin position="57"/>
        <end position="77"/>
    </location>
</feature>
<evidence type="ECO:0000313" key="4">
    <source>
        <dbReference type="EMBL" id="CAH0101274.1"/>
    </source>
</evidence>
<name>A0A8J2REJ0_9CRUS</name>
<dbReference type="InterPro" id="IPR001878">
    <property type="entry name" value="Znf_CCHC"/>
</dbReference>
<gene>
    <name evidence="4" type="ORF">DGAL_LOCUS3602</name>
</gene>
<keyword evidence="1" id="KW-0862">Zinc</keyword>
<dbReference type="OrthoDB" id="8029555at2759"/>
<organism evidence="4 5">
    <name type="scientific">Daphnia galeata</name>
    <dbReference type="NCBI Taxonomy" id="27404"/>
    <lineage>
        <taxon>Eukaryota</taxon>
        <taxon>Metazoa</taxon>
        <taxon>Ecdysozoa</taxon>
        <taxon>Arthropoda</taxon>
        <taxon>Crustacea</taxon>
        <taxon>Branchiopoda</taxon>
        <taxon>Diplostraca</taxon>
        <taxon>Cladocera</taxon>
        <taxon>Anomopoda</taxon>
        <taxon>Daphniidae</taxon>
        <taxon>Daphnia</taxon>
    </lineage>
</organism>
<keyword evidence="1" id="KW-0479">Metal-binding</keyword>
<dbReference type="GO" id="GO:0008270">
    <property type="term" value="F:zinc ion binding"/>
    <property type="evidence" value="ECO:0007669"/>
    <property type="project" value="UniProtKB-KW"/>
</dbReference>
<dbReference type="PROSITE" id="PS50158">
    <property type="entry name" value="ZF_CCHC"/>
    <property type="match status" value="1"/>
</dbReference>
<dbReference type="GO" id="GO:0003676">
    <property type="term" value="F:nucleic acid binding"/>
    <property type="evidence" value="ECO:0007669"/>
    <property type="project" value="InterPro"/>
</dbReference>
<reference evidence="4" key="1">
    <citation type="submission" date="2021-11" db="EMBL/GenBank/DDBJ databases">
        <authorList>
            <person name="Schell T."/>
        </authorList>
    </citation>
    <scope>NUCLEOTIDE SEQUENCE</scope>
    <source>
        <strain evidence="4">M5</strain>
    </source>
</reference>
<dbReference type="SMART" id="SM00343">
    <property type="entry name" value="ZnF_C2HC"/>
    <property type="match status" value="1"/>
</dbReference>
<comment type="caution">
    <text evidence="4">The sequence shown here is derived from an EMBL/GenBank/DDBJ whole genome shotgun (WGS) entry which is preliminary data.</text>
</comment>
<feature type="domain" description="CCHC-type" evidence="3">
    <location>
        <begin position="110"/>
        <end position="125"/>
    </location>
</feature>
<accession>A0A8J2REJ0</accession>
<proteinExistence type="predicted"/>
<keyword evidence="5" id="KW-1185">Reference proteome</keyword>
<dbReference type="Pfam" id="PF00098">
    <property type="entry name" value="zf-CCHC"/>
    <property type="match status" value="1"/>
</dbReference>
<feature type="region of interest" description="Disordered" evidence="2">
    <location>
        <begin position="17"/>
        <end position="44"/>
    </location>
</feature>
<dbReference type="EMBL" id="CAKKLH010000056">
    <property type="protein sequence ID" value="CAH0101274.1"/>
    <property type="molecule type" value="Genomic_DNA"/>
</dbReference>
<dbReference type="SUPFAM" id="SSF57756">
    <property type="entry name" value="Retrovirus zinc finger-like domains"/>
    <property type="match status" value="1"/>
</dbReference>
<feature type="region of interest" description="Disordered" evidence="2">
    <location>
        <begin position="121"/>
        <end position="151"/>
    </location>
</feature>
<dbReference type="Gene3D" id="4.10.60.10">
    <property type="entry name" value="Zinc finger, CCHC-type"/>
    <property type="match status" value="1"/>
</dbReference>
<protein>
    <recommendedName>
        <fullName evidence="3">CCHC-type domain-containing protein</fullName>
    </recommendedName>
</protein>
<feature type="compositionally biased region" description="Low complexity" evidence="2">
    <location>
        <begin position="142"/>
        <end position="151"/>
    </location>
</feature>
<dbReference type="Proteomes" id="UP000789390">
    <property type="component" value="Unassembled WGS sequence"/>
</dbReference>